<dbReference type="Gene3D" id="1.10.10.10">
    <property type="entry name" value="Winged helix-like DNA-binding domain superfamily/Winged helix DNA-binding domain"/>
    <property type="match status" value="1"/>
</dbReference>
<dbReference type="CDD" id="cd06445">
    <property type="entry name" value="ATase"/>
    <property type="match status" value="1"/>
</dbReference>
<keyword evidence="3 8" id="KW-0808">Transferase</keyword>
<name>A0A2H0UGK3_9BACT</name>
<evidence type="ECO:0000256" key="5">
    <source>
        <dbReference type="ARBA" id="ARBA00023204"/>
    </source>
</evidence>
<dbReference type="PANTHER" id="PTHR10815:SF13">
    <property type="entry name" value="METHYLATED-DNA--PROTEIN-CYSTEINE METHYLTRANSFERASE"/>
    <property type="match status" value="1"/>
</dbReference>
<gene>
    <name evidence="8" type="ORF">COU15_00375</name>
</gene>
<comment type="catalytic activity">
    <reaction evidence="1">
        <text>a 4-O-methyl-thymidine in DNA + L-cysteinyl-[protein] = a thymidine in DNA + S-methyl-L-cysteinyl-[protein]</text>
        <dbReference type="Rhea" id="RHEA:53428"/>
        <dbReference type="Rhea" id="RHEA-COMP:10131"/>
        <dbReference type="Rhea" id="RHEA-COMP:10132"/>
        <dbReference type="Rhea" id="RHEA-COMP:13555"/>
        <dbReference type="Rhea" id="RHEA-COMP:13556"/>
        <dbReference type="ChEBI" id="CHEBI:29950"/>
        <dbReference type="ChEBI" id="CHEBI:82612"/>
        <dbReference type="ChEBI" id="CHEBI:137386"/>
        <dbReference type="ChEBI" id="CHEBI:137387"/>
        <dbReference type="EC" id="2.1.1.63"/>
    </reaction>
</comment>
<dbReference type="GO" id="GO:0003908">
    <property type="term" value="F:methylated-DNA-[protein]-cysteine S-methyltransferase activity"/>
    <property type="evidence" value="ECO:0007669"/>
    <property type="project" value="UniProtKB-EC"/>
</dbReference>
<evidence type="ECO:0000256" key="4">
    <source>
        <dbReference type="ARBA" id="ARBA00022763"/>
    </source>
</evidence>
<dbReference type="PANTHER" id="PTHR10815">
    <property type="entry name" value="METHYLATED-DNA--PROTEIN-CYSTEINE METHYLTRANSFERASE"/>
    <property type="match status" value="1"/>
</dbReference>
<feature type="domain" description="Methylated-DNA-[protein]-cysteine S-methyltransferase DNA binding" evidence="7">
    <location>
        <begin position="12"/>
        <end position="89"/>
    </location>
</feature>
<dbReference type="EMBL" id="PFBH01000001">
    <property type="protein sequence ID" value="PIR85538.1"/>
    <property type="molecule type" value="Genomic_DNA"/>
</dbReference>
<keyword evidence="4" id="KW-0227">DNA damage</keyword>
<protein>
    <submittedName>
        <fullName evidence="8">6-O-methylguanine DNA methyltransferase</fullName>
    </submittedName>
</protein>
<evidence type="ECO:0000313" key="9">
    <source>
        <dbReference type="Proteomes" id="UP000229315"/>
    </source>
</evidence>
<dbReference type="InterPro" id="IPR001497">
    <property type="entry name" value="MethylDNA_cys_MeTrfase_AS"/>
</dbReference>
<dbReference type="InterPro" id="IPR036217">
    <property type="entry name" value="MethylDNA_cys_MeTrfase_DNAb"/>
</dbReference>
<evidence type="ECO:0000256" key="2">
    <source>
        <dbReference type="ARBA" id="ARBA00022603"/>
    </source>
</evidence>
<keyword evidence="5" id="KW-0234">DNA repair</keyword>
<dbReference type="InterPro" id="IPR014048">
    <property type="entry name" value="MethylDNA_cys_MeTrfase_DNA-bd"/>
</dbReference>
<dbReference type="GO" id="GO:0032259">
    <property type="term" value="P:methylation"/>
    <property type="evidence" value="ECO:0007669"/>
    <property type="project" value="UniProtKB-KW"/>
</dbReference>
<dbReference type="SUPFAM" id="SSF46767">
    <property type="entry name" value="Methylated DNA-protein cysteine methyltransferase, C-terminal domain"/>
    <property type="match status" value="1"/>
</dbReference>
<dbReference type="PROSITE" id="PS00374">
    <property type="entry name" value="MGMT"/>
    <property type="match status" value="1"/>
</dbReference>
<comment type="caution">
    <text evidence="8">The sequence shown here is derived from an EMBL/GenBank/DDBJ whole genome shotgun (WGS) entry which is preliminary data.</text>
</comment>
<comment type="catalytic activity">
    <reaction evidence="6">
        <text>a 6-O-methyl-2'-deoxyguanosine in DNA + L-cysteinyl-[protein] = S-methyl-L-cysteinyl-[protein] + a 2'-deoxyguanosine in DNA</text>
        <dbReference type="Rhea" id="RHEA:24000"/>
        <dbReference type="Rhea" id="RHEA-COMP:10131"/>
        <dbReference type="Rhea" id="RHEA-COMP:10132"/>
        <dbReference type="Rhea" id="RHEA-COMP:11367"/>
        <dbReference type="Rhea" id="RHEA-COMP:11368"/>
        <dbReference type="ChEBI" id="CHEBI:29950"/>
        <dbReference type="ChEBI" id="CHEBI:82612"/>
        <dbReference type="ChEBI" id="CHEBI:85445"/>
        <dbReference type="ChEBI" id="CHEBI:85448"/>
        <dbReference type="EC" id="2.1.1.63"/>
    </reaction>
</comment>
<dbReference type="NCBIfam" id="TIGR00589">
    <property type="entry name" value="ogt"/>
    <property type="match status" value="1"/>
</dbReference>
<sequence length="91" mass="9839">MRKHCLNKKGTFRERVVSVVKAIPRGETLTYGEVALRAGHAKAARAVGAIMRTNTDKSVPCHRVVAKVGIGGYNGLKGKKKKLLREEGVAV</sequence>
<evidence type="ECO:0000256" key="3">
    <source>
        <dbReference type="ARBA" id="ARBA00022679"/>
    </source>
</evidence>
<evidence type="ECO:0000259" key="7">
    <source>
        <dbReference type="Pfam" id="PF01035"/>
    </source>
</evidence>
<dbReference type="AlphaFoldDB" id="A0A2H0UGK3"/>
<proteinExistence type="predicted"/>
<organism evidence="8 9">
    <name type="scientific">Candidatus Kaiserbacteria bacterium CG10_big_fil_rev_8_21_14_0_10_45_20</name>
    <dbReference type="NCBI Taxonomy" id="1974607"/>
    <lineage>
        <taxon>Bacteria</taxon>
        <taxon>Candidatus Kaiseribacteriota</taxon>
    </lineage>
</organism>
<keyword evidence="2 8" id="KW-0489">Methyltransferase</keyword>
<dbReference type="Proteomes" id="UP000229315">
    <property type="component" value="Unassembled WGS sequence"/>
</dbReference>
<dbReference type="InterPro" id="IPR036388">
    <property type="entry name" value="WH-like_DNA-bd_sf"/>
</dbReference>
<dbReference type="GO" id="GO:0006281">
    <property type="term" value="P:DNA repair"/>
    <property type="evidence" value="ECO:0007669"/>
    <property type="project" value="UniProtKB-KW"/>
</dbReference>
<reference evidence="9" key="1">
    <citation type="submission" date="2017-09" db="EMBL/GenBank/DDBJ databases">
        <title>Depth-based differentiation of microbial function through sediment-hosted aquifers and enrichment of novel symbionts in the deep terrestrial subsurface.</title>
        <authorList>
            <person name="Probst A.J."/>
            <person name="Ladd B."/>
            <person name="Jarett J.K."/>
            <person name="Geller-Mcgrath D.E."/>
            <person name="Sieber C.M.K."/>
            <person name="Emerson J.B."/>
            <person name="Anantharaman K."/>
            <person name="Thomas B.C."/>
            <person name="Malmstrom R."/>
            <person name="Stieglmeier M."/>
            <person name="Klingl A."/>
            <person name="Woyke T."/>
            <person name="Ryan C.M."/>
            <person name="Banfield J.F."/>
        </authorList>
    </citation>
    <scope>NUCLEOTIDE SEQUENCE [LARGE SCALE GENOMIC DNA]</scope>
</reference>
<evidence type="ECO:0000256" key="6">
    <source>
        <dbReference type="ARBA" id="ARBA00049348"/>
    </source>
</evidence>
<accession>A0A2H0UGK3</accession>
<dbReference type="Pfam" id="PF01035">
    <property type="entry name" value="DNA_binding_1"/>
    <property type="match status" value="1"/>
</dbReference>
<evidence type="ECO:0000256" key="1">
    <source>
        <dbReference type="ARBA" id="ARBA00001286"/>
    </source>
</evidence>
<evidence type="ECO:0000313" key="8">
    <source>
        <dbReference type="EMBL" id="PIR85538.1"/>
    </source>
</evidence>